<keyword evidence="4 5" id="KW-0811">Translocation</keyword>
<dbReference type="InterPro" id="IPR004217">
    <property type="entry name" value="Tim10-like"/>
</dbReference>
<keyword evidence="5" id="KW-0496">Mitochondrion</keyword>
<comment type="similarity">
    <text evidence="1 5">Belongs to the small Tim family.</text>
</comment>
<keyword evidence="3 5" id="KW-0653">Protein transport</keyword>
<organism evidence="7 8">
    <name type="scientific">Coemansia umbellata</name>
    <dbReference type="NCBI Taxonomy" id="1424467"/>
    <lineage>
        <taxon>Eukaryota</taxon>
        <taxon>Fungi</taxon>
        <taxon>Fungi incertae sedis</taxon>
        <taxon>Zoopagomycota</taxon>
        <taxon>Kickxellomycotina</taxon>
        <taxon>Kickxellomycetes</taxon>
        <taxon>Kickxellales</taxon>
        <taxon>Kickxellaceae</taxon>
        <taxon>Coemansia</taxon>
    </lineage>
</organism>
<dbReference type="Proteomes" id="UP001151295">
    <property type="component" value="Unassembled WGS sequence"/>
</dbReference>
<keyword evidence="8" id="KW-1185">Reference proteome</keyword>
<dbReference type="SUPFAM" id="SSF144122">
    <property type="entry name" value="Tim10-like"/>
    <property type="match status" value="1"/>
</dbReference>
<dbReference type="Pfam" id="PF02953">
    <property type="entry name" value="zf-Tim10_DDP"/>
    <property type="match status" value="1"/>
</dbReference>
<evidence type="ECO:0000313" key="8">
    <source>
        <dbReference type="Proteomes" id="UP001151295"/>
    </source>
</evidence>
<feature type="domain" description="Tim10-like" evidence="6">
    <location>
        <begin position="11"/>
        <end position="74"/>
    </location>
</feature>
<reference evidence="7" key="1">
    <citation type="submission" date="2022-07" db="EMBL/GenBank/DDBJ databases">
        <title>Phylogenomic reconstructions and comparative analyses of Kickxellomycotina fungi.</title>
        <authorList>
            <person name="Reynolds N.K."/>
            <person name="Stajich J.E."/>
            <person name="Barry K."/>
            <person name="Grigoriev I.V."/>
            <person name="Crous P."/>
            <person name="Smith M.E."/>
        </authorList>
    </citation>
    <scope>NUCLEOTIDE SEQUENCE</scope>
    <source>
        <strain evidence="7">BCRC 34882</strain>
    </source>
</reference>
<dbReference type="EMBL" id="JANBQD010000106">
    <property type="protein sequence ID" value="KAJ1988073.1"/>
    <property type="molecule type" value="Genomic_DNA"/>
</dbReference>
<accession>A0ABQ8PFE4</accession>
<keyword evidence="2 5" id="KW-0999">Mitochondrion inner membrane</keyword>
<dbReference type="InterPro" id="IPR035427">
    <property type="entry name" value="Tim10-like_dom_sf"/>
</dbReference>
<evidence type="ECO:0000256" key="4">
    <source>
        <dbReference type="ARBA" id="ARBA00023010"/>
    </source>
</evidence>
<protein>
    <recommendedName>
        <fullName evidence="5">Mitochondrial import inner membrane translocase subunit</fullName>
    </recommendedName>
</protein>
<dbReference type="Gene3D" id="1.10.287.810">
    <property type="entry name" value="Mitochondrial import inner membrane translocase subunit tim13 like domains"/>
    <property type="match status" value="1"/>
</dbReference>
<evidence type="ECO:0000256" key="5">
    <source>
        <dbReference type="RuleBase" id="RU367043"/>
    </source>
</evidence>
<keyword evidence="5" id="KW-0813">Transport</keyword>
<evidence type="ECO:0000256" key="3">
    <source>
        <dbReference type="ARBA" id="ARBA00022927"/>
    </source>
</evidence>
<evidence type="ECO:0000256" key="2">
    <source>
        <dbReference type="ARBA" id="ARBA00022792"/>
    </source>
</evidence>
<comment type="domain">
    <text evidence="5">The twin CX3C motif contains 4 conserved Cys residues that form 2 disulfide bonds in the mitochondrial intermembrane space.</text>
</comment>
<keyword evidence="5" id="KW-1015">Disulfide bond</keyword>
<evidence type="ECO:0000256" key="1">
    <source>
        <dbReference type="ARBA" id="ARBA00006720"/>
    </source>
</evidence>
<comment type="function">
    <text evidence="5">Mitochondrial intermembrane chaperone that participates in the import and insertion of some multi-pass transmembrane proteins into the mitochondrial inner membrane. Also required for the transfer of beta-barrel precursors from the TOM complex to the sorting and assembly machinery (SAM complex) of the outer membrane. Acts as a chaperone-like protein that protects the hydrophobic precursors from aggregation and guide them through the mitochondrial intermembrane space.</text>
</comment>
<comment type="subcellular location">
    <subcellularLocation>
        <location evidence="5">Mitochondrion inner membrane</location>
        <topology evidence="5">Peripheral membrane protein</topology>
        <orientation evidence="5">Intermembrane side</orientation>
    </subcellularLocation>
</comment>
<keyword evidence="2 5" id="KW-0472">Membrane</keyword>
<evidence type="ECO:0000259" key="6">
    <source>
        <dbReference type="Pfam" id="PF02953"/>
    </source>
</evidence>
<comment type="subunit">
    <text evidence="5">Heterohexamer.</text>
</comment>
<comment type="caution">
    <text evidence="7">The sequence shown here is derived from an EMBL/GenBank/DDBJ whole genome shotgun (WGS) entry which is preliminary data.</text>
</comment>
<keyword evidence="5" id="KW-0143">Chaperone</keyword>
<proteinExistence type="inferred from homology"/>
<sequence length="77" mass="8927">MDDESQRELKEFIEQESAKSQIQNAVHSFTSRCWETCISNAKSNQLDKKETACLQNCVERFIDASVHVVKRLQNSQH</sequence>
<evidence type="ECO:0000313" key="7">
    <source>
        <dbReference type="EMBL" id="KAJ1988073.1"/>
    </source>
</evidence>
<gene>
    <name evidence="7" type="primary">TIM8</name>
    <name evidence="7" type="ORF">EDC05_005511</name>
</gene>
<name>A0ABQ8PFE4_9FUNG</name>